<dbReference type="Proteomes" id="UP000006327">
    <property type="component" value="Unassembled WGS sequence"/>
</dbReference>
<reference evidence="1 2" key="1">
    <citation type="journal article" date="2017" name="Antonie Van Leeuwenhoek">
        <title>Rhizobium rhizosphaerae sp. nov., a novel species isolated from rice rhizosphere.</title>
        <authorList>
            <person name="Zhao J.J."/>
            <person name="Zhang J."/>
            <person name="Zhang R.J."/>
            <person name="Zhang C.W."/>
            <person name="Yin H.Q."/>
            <person name="Zhang X.X."/>
        </authorList>
    </citation>
    <scope>NUCLEOTIDE SEQUENCE [LARGE SCALE GENOMIC DNA]</scope>
    <source>
        <strain evidence="1 2">BSs20135</strain>
    </source>
</reference>
<gene>
    <name evidence="1" type="ORF">GARC_4903</name>
</gene>
<dbReference type="AlphaFoldDB" id="K6ZEL4"/>
<accession>K6ZEL4</accession>
<proteinExistence type="predicted"/>
<organism evidence="1 2">
    <name type="scientific">Paraglaciecola arctica BSs20135</name>
    <dbReference type="NCBI Taxonomy" id="493475"/>
    <lineage>
        <taxon>Bacteria</taxon>
        <taxon>Pseudomonadati</taxon>
        <taxon>Pseudomonadota</taxon>
        <taxon>Gammaproteobacteria</taxon>
        <taxon>Alteromonadales</taxon>
        <taxon>Alteromonadaceae</taxon>
        <taxon>Paraglaciecola</taxon>
    </lineage>
</organism>
<dbReference type="STRING" id="493475.GARC_4903"/>
<name>K6ZEL4_9ALTE</name>
<evidence type="ECO:0000313" key="1">
    <source>
        <dbReference type="EMBL" id="GAC21840.1"/>
    </source>
</evidence>
<dbReference type="EMBL" id="BAEO01000065">
    <property type="protein sequence ID" value="GAC21840.1"/>
    <property type="molecule type" value="Genomic_DNA"/>
</dbReference>
<protein>
    <submittedName>
        <fullName evidence="1">Uncharacterized protein</fullName>
    </submittedName>
</protein>
<evidence type="ECO:0000313" key="2">
    <source>
        <dbReference type="Proteomes" id="UP000006327"/>
    </source>
</evidence>
<keyword evidence="2" id="KW-1185">Reference proteome</keyword>
<comment type="caution">
    <text evidence="1">The sequence shown here is derived from an EMBL/GenBank/DDBJ whole genome shotgun (WGS) entry which is preliminary data.</text>
</comment>
<sequence length="81" mass="9475">MRDGRVLCGLFKAETDTNITLREQGKKLQVFNKSALKTIQRPASGMPVMNYMLTKRRYGMQLYFWARSKAKTTKQKCHINF</sequence>